<keyword evidence="4" id="KW-1185">Reference proteome</keyword>
<dbReference type="AlphaFoldDB" id="A0A3L6ZMU1"/>
<dbReference type="Proteomes" id="UP000270299">
    <property type="component" value="Unassembled WGS sequence"/>
</dbReference>
<accession>A0A3L6ZMU1</accession>
<organism evidence="3 4">
    <name type="scientific">Mycetocola manganoxydans</name>
    <dbReference type="NCBI Taxonomy" id="699879"/>
    <lineage>
        <taxon>Bacteria</taxon>
        <taxon>Bacillati</taxon>
        <taxon>Actinomycetota</taxon>
        <taxon>Actinomycetes</taxon>
        <taxon>Micrococcales</taxon>
        <taxon>Microbacteriaceae</taxon>
        <taxon>Mycetocola</taxon>
    </lineage>
</organism>
<reference evidence="3 4" key="1">
    <citation type="submission" date="2018-10" db="EMBL/GenBank/DDBJ databases">
        <authorList>
            <person name="Li J."/>
        </authorList>
    </citation>
    <scope>NUCLEOTIDE SEQUENCE [LARGE SCALE GENOMIC DNA]</scope>
    <source>
        <strain evidence="3 4">CCTCC AB209002</strain>
    </source>
</reference>
<comment type="caution">
    <text evidence="3">The sequence shown here is derived from an EMBL/GenBank/DDBJ whole genome shotgun (WGS) entry which is preliminary data.</text>
</comment>
<sequence length="523" mass="56930">MTLQSPLHDVSGTGARGEARLDVGGRVFTCGMESNEAPDETGDGAGPELPLPALVAETCSAMLDAVAIIDRIEAKQDAWKIEFLDQARRIAETTEHGVLTVGSKLTEVQRREMVRRSFVAEVAAVLRIPEVTAGRLIDDSEILMHRLPSTYAALREGDISLRHARTIVDQIATLSDNHALELEEAALGYAKKLTVSKFSQKVRVLRERIDADSITERRVKSAQDRRVEFVPARDGMAWLNLYTTAPEAASLYTAIRDTAITLQSRIQTRTLTQLGADVCADALATGLVNGMHASGPAKWKAQVTPRPGSDATGQRAATASSRISPTVLVTVPAMTLLGKSDEPGDLAGYGPIDPDTARKLAGSSTTWFRLLTDPDTGAPLSLGRTRYQPTKRMRAYLELRDGTCRWQGCNRQAKHCDIDHTVSWDHGGPTECENLSHLCPKHHRVKHETTWHPRQLGGGVIEWTSPDGRTYVTEPEVALPPPPEPGYSPEAPEAPEAPEPELESGEPPPRFEPPPVDDGSPPF</sequence>
<feature type="region of interest" description="Disordered" evidence="1">
    <location>
        <begin position="457"/>
        <end position="523"/>
    </location>
</feature>
<feature type="compositionally biased region" description="Pro residues" evidence="1">
    <location>
        <begin position="506"/>
        <end position="523"/>
    </location>
</feature>
<keyword evidence="3" id="KW-0540">Nuclease</keyword>
<dbReference type="EMBL" id="RCUV01000014">
    <property type="protein sequence ID" value="RLP69346.1"/>
    <property type="molecule type" value="Genomic_DNA"/>
</dbReference>
<keyword evidence="3" id="KW-0255">Endonuclease</keyword>
<gene>
    <name evidence="3" type="ORF">D9V29_12135</name>
</gene>
<evidence type="ECO:0000256" key="1">
    <source>
        <dbReference type="SAM" id="MobiDB-lite"/>
    </source>
</evidence>
<proteinExistence type="predicted"/>
<dbReference type="CDD" id="cd00085">
    <property type="entry name" value="HNHc"/>
    <property type="match status" value="1"/>
</dbReference>
<name>A0A3L6ZMU1_9MICO</name>
<evidence type="ECO:0000313" key="3">
    <source>
        <dbReference type="EMBL" id="RLP69346.1"/>
    </source>
</evidence>
<evidence type="ECO:0000313" key="4">
    <source>
        <dbReference type="Proteomes" id="UP000270299"/>
    </source>
</evidence>
<dbReference type="InterPro" id="IPR003615">
    <property type="entry name" value="HNH_nuc"/>
</dbReference>
<dbReference type="InterPro" id="IPR003870">
    <property type="entry name" value="DUF222"/>
</dbReference>
<evidence type="ECO:0000259" key="2">
    <source>
        <dbReference type="SMART" id="SM00507"/>
    </source>
</evidence>
<dbReference type="OrthoDB" id="3261064at2"/>
<dbReference type="Gene3D" id="1.10.30.50">
    <property type="match status" value="1"/>
</dbReference>
<feature type="region of interest" description="Disordered" evidence="1">
    <location>
        <begin position="294"/>
        <end position="319"/>
    </location>
</feature>
<keyword evidence="3" id="KW-0378">Hydrolase</keyword>
<dbReference type="GO" id="GO:0004519">
    <property type="term" value="F:endonuclease activity"/>
    <property type="evidence" value="ECO:0007669"/>
    <property type="project" value="UniProtKB-KW"/>
</dbReference>
<dbReference type="SMART" id="SM00507">
    <property type="entry name" value="HNHc"/>
    <property type="match status" value="1"/>
</dbReference>
<protein>
    <submittedName>
        <fullName evidence="3">HNH endonuclease</fullName>
    </submittedName>
</protein>
<dbReference type="Pfam" id="PF02720">
    <property type="entry name" value="DUF222"/>
    <property type="match status" value="1"/>
</dbReference>
<feature type="domain" description="HNH nuclease" evidence="2">
    <location>
        <begin position="392"/>
        <end position="444"/>
    </location>
</feature>